<feature type="region of interest" description="Disordered" evidence="1">
    <location>
        <begin position="297"/>
        <end position="332"/>
    </location>
</feature>
<accession>A0ABP0PHQ9</accession>
<proteinExistence type="predicted"/>
<organism evidence="2 3">
    <name type="scientific">Durusdinium trenchii</name>
    <dbReference type="NCBI Taxonomy" id="1381693"/>
    <lineage>
        <taxon>Eukaryota</taxon>
        <taxon>Sar</taxon>
        <taxon>Alveolata</taxon>
        <taxon>Dinophyceae</taxon>
        <taxon>Suessiales</taxon>
        <taxon>Symbiodiniaceae</taxon>
        <taxon>Durusdinium</taxon>
    </lineage>
</organism>
<sequence>MSSWGKGAWSARKGKGSGGKAKGKAFGEKKDYVKKVSWENRLSKWYLRPYVDQAGSPFSANGVQESELLSSYHLRNILSEDSSEYCARQGIALSEGAANFEVGAGALQHHFGEDAGAGLKKVGIQPLLEQFQTANGKKFLEACTYLNTANTEVERNEGATAAAVKRFVRFLTHEHAEKEAAFRKLLRLTARLYIFAFEGLEAITALSNPKVMAAGVHAVGQQAALPEDCKAWLRAPEEQEALVWSLVAAFQHQKLEAGVKKRAAATYDWDEEPTAAAAWGKGGAELYGDDAEDDAWEAQRAKKTSKGKGGKLTSKQPAKKAGPLASDAEDDSKDIDLTSSQEDAKASASLDVTGWPLEKVDALKEFLTELEGKVDSSKDRPSIQQLQAVLQEVPETILNHQGLQKTVTDFMQKTRYPRTENLKALLKALKDMAAIVEAEWKK</sequence>
<dbReference type="Proteomes" id="UP001642484">
    <property type="component" value="Unassembled WGS sequence"/>
</dbReference>
<protein>
    <submittedName>
        <fullName evidence="2">Uncharacterized protein</fullName>
    </submittedName>
</protein>
<feature type="region of interest" description="Disordered" evidence="1">
    <location>
        <begin position="1"/>
        <end position="24"/>
    </location>
</feature>
<keyword evidence="3" id="KW-1185">Reference proteome</keyword>
<evidence type="ECO:0000313" key="2">
    <source>
        <dbReference type="EMBL" id="CAK9075156.1"/>
    </source>
</evidence>
<name>A0ABP0PHQ9_9DINO</name>
<comment type="caution">
    <text evidence="2">The sequence shown here is derived from an EMBL/GenBank/DDBJ whole genome shotgun (WGS) entry which is preliminary data.</text>
</comment>
<evidence type="ECO:0000313" key="3">
    <source>
        <dbReference type="Proteomes" id="UP001642484"/>
    </source>
</evidence>
<evidence type="ECO:0000256" key="1">
    <source>
        <dbReference type="SAM" id="MobiDB-lite"/>
    </source>
</evidence>
<feature type="compositionally biased region" description="Low complexity" evidence="1">
    <location>
        <begin position="1"/>
        <end position="11"/>
    </location>
</feature>
<dbReference type="EMBL" id="CAXAMN010023100">
    <property type="protein sequence ID" value="CAK9075156.1"/>
    <property type="molecule type" value="Genomic_DNA"/>
</dbReference>
<gene>
    <name evidence="2" type="ORF">CCMP2556_LOCUS37017</name>
</gene>
<reference evidence="2 3" key="1">
    <citation type="submission" date="2024-02" db="EMBL/GenBank/DDBJ databases">
        <authorList>
            <person name="Chen Y."/>
            <person name="Shah S."/>
            <person name="Dougan E. K."/>
            <person name="Thang M."/>
            <person name="Chan C."/>
        </authorList>
    </citation>
    <scope>NUCLEOTIDE SEQUENCE [LARGE SCALE GENOMIC DNA]</scope>
</reference>